<evidence type="ECO:0000313" key="2">
    <source>
        <dbReference type="Proteomes" id="UP000664417"/>
    </source>
</evidence>
<comment type="caution">
    <text evidence="1">The sequence shown here is derived from an EMBL/GenBank/DDBJ whole genome shotgun (WGS) entry which is preliminary data.</text>
</comment>
<keyword evidence="2" id="KW-1185">Reference proteome</keyword>
<gene>
    <name evidence="1" type="ORF">J3U88_25115</name>
</gene>
<proteinExistence type="predicted"/>
<accession>A0A8J7QDI5</accession>
<dbReference type="AlphaFoldDB" id="A0A8J7QDI5"/>
<organism evidence="1 2">
    <name type="scientific">Acanthopleuribacter pedis</name>
    <dbReference type="NCBI Taxonomy" id="442870"/>
    <lineage>
        <taxon>Bacteria</taxon>
        <taxon>Pseudomonadati</taxon>
        <taxon>Acidobacteriota</taxon>
        <taxon>Holophagae</taxon>
        <taxon>Acanthopleuribacterales</taxon>
        <taxon>Acanthopleuribacteraceae</taxon>
        <taxon>Acanthopleuribacter</taxon>
    </lineage>
</organism>
<reference evidence="1" key="1">
    <citation type="submission" date="2021-03" db="EMBL/GenBank/DDBJ databases">
        <authorList>
            <person name="Wang G."/>
        </authorList>
    </citation>
    <scope>NUCLEOTIDE SEQUENCE</scope>
    <source>
        <strain evidence="1">KCTC 12899</strain>
    </source>
</reference>
<evidence type="ECO:0000313" key="1">
    <source>
        <dbReference type="EMBL" id="MBO1321784.1"/>
    </source>
</evidence>
<dbReference type="EMBL" id="JAFREP010000027">
    <property type="protein sequence ID" value="MBO1321784.1"/>
    <property type="molecule type" value="Genomic_DNA"/>
</dbReference>
<protein>
    <submittedName>
        <fullName evidence="1">Uncharacterized protein</fullName>
    </submittedName>
</protein>
<dbReference type="Proteomes" id="UP000664417">
    <property type="component" value="Unassembled WGS sequence"/>
</dbReference>
<dbReference type="RefSeq" id="WP_207861756.1">
    <property type="nucleotide sequence ID" value="NZ_JAFREP010000027.1"/>
</dbReference>
<name>A0A8J7QDI5_9BACT</name>
<sequence length="198" mass="22224">MNDWERIPMGYTAKQQPATADLLNTGEWRFPNVPATLSSCVVDSFCDYVSAWNHNGFWLFDHPQILLKTAAHFGVDTTDMRLFYAEAYPRQYSAAGEDLGAVRPDPGLPTAVQEPTHKTLLGFEPVTFYAGTLPECAYLSCNGLYKDFPNLNQHLLFPDLDTPRVHLQNGDFSHCEPGPVRLIALYEVPWPDQSAESD</sequence>